<dbReference type="Gene3D" id="3.50.50.60">
    <property type="entry name" value="FAD/NAD(P)-binding domain"/>
    <property type="match status" value="1"/>
</dbReference>
<dbReference type="EC" id="1.3.3.15" evidence="5 11"/>
<dbReference type="Gene3D" id="1.10.3110.10">
    <property type="entry name" value="protoporphyrinogen ix oxidase, domain 3"/>
    <property type="match status" value="1"/>
</dbReference>
<evidence type="ECO:0000256" key="6">
    <source>
        <dbReference type="ARBA" id="ARBA00019046"/>
    </source>
</evidence>
<sequence length="463" mass="50723">MKVAIIGGGISGLSSAFHVKRLAREKGQNVEVALFEEAATVGGKISTERRDGFVIERGPDSILKRKPEALELIKYLGLEADLVSNQTGQSYILKEDQLHPIPEGSVMGVPTRIRSLLDSELLSMDGKIRVLNEYFIPQLPDFEDMSVGEFFKARLGEEVVDHIISPLLSGIYAGDIYKLSLQIALPQFIAIEKQYGSLIKGLSQTASKKKTSQFATLTGGLQELVSTLEQALKKDGVAIYTGTCVEAVGKEEQGYSLELSTGETMTADHLIFCVPHRVTESLLPDADYLHREHAAPDTSVATIAMTFNQEDVQMEKEGTGFVVSRREPKAITASTWTHMKWAHAAPKGKAIIRCYVGKAGDDQIINQSDEALVQIALQDLKGVVAIKGQPDLTVVTRWPQAMPQYAVGHRQWLAAIRQRLALDYPNVYLAGASYDGVGIPDCIKQAKEAAEQIITTKETEISR</sequence>
<dbReference type="SUPFAM" id="SSF51905">
    <property type="entry name" value="FAD/NAD(P)-binding domain"/>
    <property type="match status" value="1"/>
</dbReference>
<comment type="similarity">
    <text evidence="4 11">Belongs to the protoporphyrinogen/coproporphyrinogen oxidase family. Coproporphyrinogen III oxidase subfamily.</text>
</comment>
<evidence type="ECO:0000313" key="14">
    <source>
        <dbReference type="Proteomes" id="UP000628775"/>
    </source>
</evidence>
<proteinExistence type="inferred from homology"/>
<evidence type="ECO:0000256" key="1">
    <source>
        <dbReference type="ARBA" id="ARBA00001755"/>
    </source>
</evidence>
<comment type="subcellular location">
    <subcellularLocation>
        <location evidence="11">Cytoplasm</location>
    </subcellularLocation>
</comment>
<dbReference type="EMBL" id="BMIR01000010">
    <property type="protein sequence ID" value="GGE44578.1"/>
    <property type="molecule type" value="Genomic_DNA"/>
</dbReference>
<accession>A0A8J2YI54</accession>
<evidence type="ECO:0000256" key="8">
    <source>
        <dbReference type="ARBA" id="ARBA00022827"/>
    </source>
</evidence>
<comment type="function">
    <text evidence="11">Involved in coproporphyrin-dependent heme b biosynthesis. Catalyzes the oxidation of coproporphyrinogen III to coproporphyrin III.</text>
</comment>
<reference evidence="13" key="2">
    <citation type="submission" date="2020-09" db="EMBL/GenBank/DDBJ databases">
        <authorList>
            <person name="Sun Q."/>
            <person name="Zhou Y."/>
        </authorList>
    </citation>
    <scope>NUCLEOTIDE SEQUENCE</scope>
    <source>
        <strain evidence="13">CGMCC 1.15371</strain>
    </source>
</reference>
<keyword evidence="10 11" id="KW-0350">Heme biosynthesis</keyword>
<dbReference type="NCBIfam" id="NF008845">
    <property type="entry name" value="PRK11883.1-5"/>
    <property type="match status" value="1"/>
</dbReference>
<dbReference type="InterPro" id="IPR004572">
    <property type="entry name" value="Protoporphyrinogen_oxidase"/>
</dbReference>
<dbReference type="GO" id="GO:0006783">
    <property type="term" value="P:heme biosynthetic process"/>
    <property type="evidence" value="ECO:0007669"/>
    <property type="project" value="UniProtKB-UniRule"/>
</dbReference>
<protein>
    <recommendedName>
        <fullName evidence="6 11">Coproporphyrinogen III oxidase</fullName>
        <ecNumber evidence="5 11">1.3.3.15</ecNumber>
    </recommendedName>
</protein>
<evidence type="ECO:0000256" key="3">
    <source>
        <dbReference type="ARBA" id="ARBA00004744"/>
    </source>
</evidence>
<organism evidence="13 14">
    <name type="scientific">Pullulanibacillus camelliae</name>
    <dbReference type="NCBI Taxonomy" id="1707096"/>
    <lineage>
        <taxon>Bacteria</taxon>
        <taxon>Bacillati</taxon>
        <taxon>Bacillota</taxon>
        <taxon>Bacilli</taxon>
        <taxon>Bacillales</taxon>
        <taxon>Sporolactobacillaceae</taxon>
        <taxon>Pullulanibacillus</taxon>
    </lineage>
</organism>
<dbReference type="GO" id="GO:0005737">
    <property type="term" value="C:cytoplasm"/>
    <property type="evidence" value="ECO:0007669"/>
    <property type="project" value="UniProtKB-SubCell"/>
</dbReference>
<dbReference type="Pfam" id="PF01593">
    <property type="entry name" value="Amino_oxidase"/>
    <property type="match status" value="1"/>
</dbReference>
<dbReference type="GO" id="GO:0004729">
    <property type="term" value="F:oxygen-dependent protoporphyrinogen oxidase activity"/>
    <property type="evidence" value="ECO:0007669"/>
    <property type="project" value="UniProtKB-UniRule"/>
</dbReference>
<evidence type="ECO:0000256" key="2">
    <source>
        <dbReference type="ARBA" id="ARBA00001974"/>
    </source>
</evidence>
<evidence type="ECO:0000256" key="7">
    <source>
        <dbReference type="ARBA" id="ARBA00022630"/>
    </source>
</evidence>
<dbReference type="NCBIfam" id="TIGR00562">
    <property type="entry name" value="proto_IX_ox"/>
    <property type="match status" value="1"/>
</dbReference>
<keyword evidence="14" id="KW-1185">Reference proteome</keyword>
<dbReference type="InterPro" id="IPR036188">
    <property type="entry name" value="FAD/NAD-bd_sf"/>
</dbReference>
<keyword evidence="9 11" id="KW-0560">Oxidoreductase</keyword>
<evidence type="ECO:0000256" key="4">
    <source>
        <dbReference type="ARBA" id="ARBA00008310"/>
    </source>
</evidence>
<comment type="caution">
    <text evidence="13">The sequence shown here is derived from an EMBL/GenBank/DDBJ whole genome shotgun (WGS) entry which is preliminary data.</text>
</comment>
<dbReference type="RefSeq" id="WP_188694188.1">
    <property type="nucleotide sequence ID" value="NZ_BMIR01000010.1"/>
</dbReference>
<evidence type="ECO:0000259" key="12">
    <source>
        <dbReference type="Pfam" id="PF01593"/>
    </source>
</evidence>
<dbReference type="AlphaFoldDB" id="A0A8J2YI54"/>
<dbReference type="InterPro" id="IPR002937">
    <property type="entry name" value="Amino_oxidase"/>
</dbReference>
<evidence type="ECO:0000256" key="5">
    <source>
        <dbReference type="ARBA" id="ARBA00012402"/>
    </source>
</evidence>
<dbReference type="InterPro" id="IPR050464">
    <property type="entry name" value="Zeta_carotene_desat/Oxidored"/>
</dbReference>
<keyword evidence="11" id="KW-0963">Cytoplasm</keyword>
<dbReference type="Proteomes" id="UP000628775">
    <property type="component" value="Unassembled WGS sequence"/>
</dbReference>
<comment type="cofactor">
    <cofactor evidence="2 11">
        <name>FAD</name>
        <dbReference type="ChEBI" id="CHEBI:57692"/>
    </cofactor>
</comment>
<keyword evidence="7 11" id="KW-0285">Flavoprotein</keyword>
<comment type="catalytic activity">
    <reaction evidence="1">
        <text>coproporphyrinogen III + 3 O2 = coproporphyrin III + 3 H2O2</text>
        <dbReference type="Rhea" id="RHEA:43436"/>
        <dbReference type="ChEBI" id="CHEBI:15379"/>
        <dbReference type="ChEBI" id="CHEBI:16240"/>
        <dbReference type="ChEBI" id="CHEBI:57309"/>
        <dbReference type="ChEBI" id="CHEBI:131725"/>
        <dbReference type="EC" id="1.3.3.15"/>
    </reaction>
    <physiologicalReaction direction="left-to-right" evidence="1">
        <dbReference type="Rhea" id="RHEA:43437"/>
    </physiologicalReaction>
</comment>
<feature type="domain" description="Amine oxidase" evidence="12">
    <location>
        <begin position="10"/>
        <end position="454"/>
    </location>
</feature>
<name>A0A8J2YI54_9BACL</name>
<reference evidence="13" key="1">
    <citation type="journal article" date="2014" name="Int. J. Syst. Evol. Microbiol.">
        <title>Complete genome sequence of Corynebacterium casei LMG S-19264T (=DSM 44701T), isolated from a smear-ripened cheese.</title>
        <authorList>
            <consortium name="US DOE Joint Genome Institute (JGI-PGF)"/>
            <person name="Walter F."/>
            <person name="Albersmeier A."/>
            <person name="Kalinowski J."/>
            <person name="Ruckert C."/>
        </authorList>
    </citation>
    <scope>NUCLEOTIDE SEQUENCE</scope>
    <source>
        <strain evidence="13">CGMCC 1.15371</strain>
    </source>
</reference>
<dbReference type="SUPFAM" id="SSF54373">
    <property type="entry name" value="FAD-linked reductases, C-terminal domain"/>
    <property type="match status" value="1"/>
</dbReference>
<keyword evidence="8 11" id="KW-0274">FAD</keyword>
<evidence type="ECO:0000256" key="11">
    <source>
        <dbReference type="RuleBase" id="RU364052"/>
    </source>
</evidence>
<dbReference type="Gene3D" id="3.90.660.20">
    <property type="entry name" value="Protoporphyrinogen oxidase, mitochondrial, domain 2"/>
    <property type="match status" value="1"/>
</dbReference>
<evidence type="ECO:0000256" key="10">
    <source>
        <dbReference type="ARBA" id="ARBA00023133"/>
    </source>
</evidence>
<comment type="pathway">
    <text evidence="3 11">Porphyrin-containing compound metabolism; protoheme biosynthesis.</text>
</comment>
<evidence type="ECO:0000313" key="13">
    <source>
        <dbReference type="EMBL" id="GGE44578.1"/>
    </source>
</evidence>
<gene>
    <name evidence="13" type="primary">hemY</name>
    <name evidence="13" type="ORF">GCM10011391_24220</name>
</gene>
<dbReference type="PANTHER" id="PTHR42923:SF3">
    <property type="entry name" value="PROTOPORPHYRINOGEN OXIDASE"/>
    <property type="match status" value="1"/>
</dbReference>
<dbReference type="PANTHER" id="PTHR42923">
    <property type="entry name" value="PROTOPORPHYRINOGEN OXIDASE"/>
    <property type="match status" value="1"/>
</dbReference>
<dbReference type="UniPathway" id="UPA00252"/>
<evidence type="ECO:0000256" key="9">
    <source>
        <dbReference type="ARBA" id="ARBA00023002"/>
    </source>
</evidence>